<dbReference type="EMBL" id="FRBL01000007">
    <property type="protein sequence ID" value="SHM26836.1"/>
    <property type="molecule type" value="Genomic_DNA"/>
</dbReference>
<evidence type="ECO:0000313" key="2">
    <source>
        <dbReference type="Proteomes" id="UP000184420"/>
    </source>
</evidence>
<proteinExistence type="predicted"/>
<reference evidence="1 2" key="1">
    <citation type="submission" date="2016-11" db="EMBL/GenBank/DDBJ databases">
        <authorList>
            <person name="Jaros S."/>
            <person name="Januszkiewicz K."/>
            <person name="Wedrychowicz H."/>
        </authorList>
    </citation>
    <scope>NUCLEOTIDE SEQUENCE [LARGE SCALE GENOMIC DNA]</scope>
    <source>
        <strain evidence="1 2">DSM 27406</strain>
    </source>
</reference>
<dbReference type="Proteomes" id="UP000184420">
    <property type="component" value="Unassembled WGS sequence"/>
</dbReference>
<organism evidence="1 2">
    <name type="scientific">Chitinophaga jiangningensis</name>
    <dbReference type="NCBI Taxonomy" id="1419482"/>
    <lineage>
        <taxon>Bacteria</taxon>
        <taxon>Pseudomonadati</taxon>
        <taxon>Bacteroidota</taxon>
        <taxon>Chitinophagia</taxon>
        <taxon>Chitinophagales</taxon>
        <taxon>Chitinophagaceae</taxon>
        <taxon>Chitinophaga</taxon>
    </lineage>
</organism>
<dbReference type="AlphaFoldDB" id="A0A1M7HEC5"/>
<name>A0A1M7HEC5_9BACT</name>
<evidence type="ECO:0000313" key="1">
    <source>
        <dbReference type="EMBL" id="SHM26836.1"/>
    </source>
</evidence>
<sequence>MPSPFEPNSIVYTHIFLQLMTNKQKRTVTRKNALSVLHALYTDLPIEFRERVCKECKWSIPTFYRKMRIKDIQDIETKAITPALSNAEKDKIIQISEEVYKEGWKRLIRPTKSKVNTK</sequence>
<keyword evidence="2" id="KW-1185">Reference proteome</keyword>
<gene>
    <name evidence="1" type="ORF">SAMN05444266_107204</name>
</gene>
<protein>
    <submittedName>
        <fullName evidence="1">Uncharacterized protein</fullName>
    </submittedName>
</protein>
<accession>A0A1M7HEC5</accession>